<sequence length="181" mass="20032">MPCSFFNPFSVSKHFQFHFQMASTLLNLILLAVLSYARDTRNVPTPAPPEFILPVQHVREVQDGYLTFKDHQLGSESAESDAKRKDCVPRDSPEGIARLHIINKQLAEEAAGKADPQAIGGTDSVQKPTIEATEAPAEPTEEAKNVPEEPSRPPFNDTTPFEGVDVGETMELRIYKPLCDD</sequence>
<dbReference type="EMBL" id="JOJR01000024">
    <property type="protein sequence ID" value="RCN50366.1"/>
    <property type="molecule type" value="Genomic_DNA"/>
</dbReference>
<organism evidence="2 3">
    <name type="scientific">Ancylostoma caninum</name>
    <name type="common">Dog hookworm</name>
    <dbReference type="NCBI Taxonomy" id="29170"/>
    <lineage>
        <taxon>Eukaryota</taxon>
        <taxon>Metazoa</taxon>
        <taxon>Ecdysozoa</taxon>
        <taxon>Nematoda</taxon>
        <taxon>Chromadorea</taxon>
        <taxon>Rhabditida</taxon>
        <taxon>Rhabditina</taxon>
        <taxon>Rhabditomorpha</taxon>
        <taxon>Strongyloidea</taxon>
        <taxon>Ancylostomatidae</taxon>
        <taxon>Ancylostomatinae</taxon>
        <taxon>Ancylostoma</taxon>
    </lineage>
</organism>
<evidence type="ECO:0000313" key="3">
    <source>
        <dbReference type="Proteomes" id="UP000252519"/>
    </source>
</evidence>
<dbReference type="AlphaFoldDB" id="A0A368H173"/>
<feature type="compositionally biased region" description="Low complexity" evidence="1">
    <location>
        <begin position="128"/>
        <end position="138"/>
    </location>
</feature>
<gene>
    <name evidence="2" type="ORF">ANCCAN_03590</name>
</gene>
<name>A0A368H173_ANCCA</name>
<evidence type="ECO:0000256" key="1">
    <source>
        <dbReference type="SAM" id="MobiDB-lite"/>
    </source>
</evidence>
<proteinExistence type="predicted"/>
<feature type="compositionally biased region" description="Basic and acidic residues" evidence="1">
    <location>
        <begin position="141"/>
        <end position="151"/>
    </location>
</feature>
<evidence type="ECO:0000313" key="2">
    <source>
        <dbReference type="EMBL" id="RCN50366.1"/>
    </source>
</evidence>
<reference evidence="2 3" key="1">
    <citation type="submission" date="2014-10" db="EMBL/GenBank/DDBJ databases">
        <title>Draft genome of the hookworm Ancylostoma caninum.</title>
        <authorList>
            <person name="Mitreva M."/>
        </authorList>
    </citation>
    <scope>NUCLEOTIDE SEQUENCE [LARGE SCALE GENOMIC DNA]</scope>
    <source>
        <strain evidence="2 3">Baltimore</strain>
    </source>
</reference>
<feature type="region of interest" description="Disordered" evidence="1">
    <location>
        <begin position="110"/>
        <end position="168"/>
    </location>
</feature>
<accession>A0A368H173</accession>
<dbReference type="OrthoDB" id="5790812at2759"/>
<comment type="caution">
    <text evidence="2">The sequence shown here is derived from an EMBL/GenBank/DDBJ whole genome shotgun (WGS) entry which is preliminary data.</text>
</comment>
<keyword evidence="3" id="KW-1185">Reference proteome</keyword>
<protein>
    <submittedName>
        <fullName evidence="2">Uncharacterized protein</fullName>
    </submittedName>
</protein>
<dbReference type="Proteomes" id="UP000252519">
    <property type="component" value="Unassembled WGS sequence"/>
</dbReference>